<keyword evidence="2" id="KW-1185">Reference proteome</keyword>
<dbReference type="SUPFAM" id="SSF55144">
    <property type="entry name" value="LigT-like"/>
    <property type="match status" value="1"/>
</dbReference>
<evidence type="ECO:0000313" key="1">
    <source>
        <dbReference type="EMBL" id="KAG1766118.1"/>
    </source>
</evidence>
<dbReference type="InterPro" id="IPR009097">
    <property type="entry name" value="Cyclic_Pdiesterase"/>
</dbReference>
<dbReference type="PANTHER" id="PTHR28141">
    <property type="entry name" value="2',3'-CYCLIC-NUCLEOTIDE 3'-PHOSPHODIESTERASE"/>
    <property type="match status" value="1"/>
</dbReference>
<dbReference type="AlphaFoldDB" id="A0A9P7CW96"/>
<reference evidence="1" key="1">
    <citation type="journal article" date="2020" name="New Phytol.">
        <title>Comparative genomics reveals dynamic genome evolution in host specialist ectomycorrhizal fungi.</title>
        <authorList>
            <person name="Lofgren L.A."/>
            <person name="Nguyen N.H."/>
            <person name="Vilgalys R."/>
            <person name="Ruytinx J."/>
            <person name="Liao H.L."/>
            <person name="Branco S."/>
            <person name="Kuo A."/>
            <person name="LaButti K."/>
            <person name="Lipzen A."/>
            <person name="Andreopoulos W."/>
            <person name="Pangilinan J."/>
            <person name="Riley R."/>
            <person name="Hundley H."/>
            <person name="Na H."/>
            <person name="Barry K."/>
            <person name="Grigoriev I.V."/>
            <person name="Stajich J.E."/>
            <person name="Kennedy P.G."/>
        </authorList>
    </citation>
    <scope>NUCLEOTIDE SEQUENCE</scope>
    <source>
        <strain evidence="1">DOB743</strain>
    </source>
</reference>
<comment type="caution">
    <text evidence="1">The sequence shown here is derived from an EMBL/GenBank/DDBJ whole genome shotgun (WGS) entry which is preliminary data.</text>
</comment>
<proteinExistence type="predicted"/>
<dbReference type="Gene3D" id="3.90.1140.10">
    <property type="entry name" value="Cyclic phosphodiesterase"/>
    <property type="match status" value="1"/>
</dbReference>
<dbReference type="InterPro" id="IPR012386">
    <property type="entry name" value="Cyclic-nucl_3Pdiesterase"/>
</dbReference>
<name>A0A9P7CW96_9AGAM</name>
<dbReference type="PANTHER" id="PTHR28141:SF1">
    <property type="entry name" value="2',3'-CYCLIC-NUCLEOTIDE 3'-PHOSPHODIESTERASE"/>
    <property type="match status" value="1"/>
</dbReference>
<dbReference type="GO" id="GO:0004113">
    <property type="term" value="F:2',3'-cyclic-nucleotide 3'-phosphodiesterase activity"/>
    <property type="evidence" value="ECO:0007669"/>
    <property type="project" value="TreeGrafter"/>
</dbReference>
<evidence type="ECO:0000313" key="2">
    <source>
        <dbReference type="Proteomes" id="UP000714275"/>
    </source>
</evidence>
<dbReference type="Proteomes" id="UP000714275">
    <property type="component" value="Unassembled WGS sequence"/>
</dbReference>
<feature type="non-terminal residue" evidence="1">
    <location>
        <position position="1"/>
    </location>
</feature>
<dbReference type="GO" id="GO:0009187">
    <property type="term" value="P:cyclic nucleotide metabolic process"/>
    <property type="evidence" value="ECO:0007669"/>
    <property type="project" value="TreeGrafter"/>
</dbReference>
<dbReference type="EMBL" id="JABBWD010000099">
    <property type="protein sequence ID" value="KAG1766118.1"/>
    <property type="molecule type" value="Genomic_DNA"/>
</dbReference>
<dbReference type="Pfam" id="PF07823">
    <property type="entry name" value="CPDase"/>
    <property type="match status" value="1"/>
</dbReference>
<dbReference type="OrthoDB" id="514292at2759"/>
<accession>A0A9P7CW96</accession>
<organism evidence="1 2">
    <name type="scientific">Suillus placidus</name>
    <dbReference type="NCBI Taxonomy" id="48579"/>
    <lineage>
        <taxon>Eukaryota</taxon>
        <taxon>Fungi</taxon>
        <taxon>Dikarya</taxon>
        <taxon>Basidiomycota</taxon>
        <taxon>Agaricomycotina</taxon>
        <taxon>Agaricomycetes</taxon>
        <taxon>Agaricomycetidae</taxon>
        <taxon>Boletales</taxon>
        <taxon>Suillineae</taxon>
        <taxon>Suillaceae</taxon>
        <taxon>Suillus</taxon>
    </lineage>
</organism>
<sequence length="201" mass="22907">LGYALWLVPSEPQAGALRHLMNFRPKHYRSSTHSSRSYPRFDPHITLATFSCPYRPSLYQFMPANVNSIPVYFQSMKIGNNYFGSLSIAVSRTRELVDLHELIVKHLQKANKIHHTSHSFPQMSLFYLDEAFRGERLQLGNALRQSGRVYERNVTDVALNCTLDGAAPQFHAMKGFHGSEIWLVDCTGAVADWRVLGKRTL</sequence>
<feature type="non-terminal residue" evidence="1">
    <location>
        <position position="201"/>
    </location>
</feature>
<gene>
    <name evidence="1" type="ORF">EV702DRAFT_923551</name>
</gene>
<protein>
    <submittedName>
        <fullName evidence="1">2',3'-cyclic-nucleotide 3'-phosphodiesterase</fullName>
    </submittedName>
</protein>